<proteinExistence type="predicted"/>
<gene>
    <name evidence="1" type="ORF">PR048_031432</name>
</gene>
<comment type="caution">
    <text evidence="1">The sequence shown here is derived from an EMBL/GenBank/DDBJ whole genome shotgun (WGS) entry which is preliminary data.</text>
</comment>
<reference evidence="1 2" key="1">
    <citation type="submission" date="2023-02" db="EMBL/GenBank/DDBJ databases">
        <title>LHISI_Scaffold_Assembly.</title>
        <authorList>
            <person name="Stuart O.P."/>
            <person name="Cleave R."/>
            <person name="Magrath M.J.L."/>
            <person name="Mikheyev A.S."/>
        </authorList>
    </citation>
    <scope>NUCLEOTIDE SEQUENCE [LARGE SCALE GENOMIC DNA]</scope>
    <source>
        <strain evidence="1">Daus_M_001</strain>
        <tissue evidence="1">Leg muscle</tissue>
    </source>
</reference>
<accession>A0ABQ9G9B2</accession>
<protein>
    <submittedName>
        <fullName evidence="1">Uncharacterized protein</fullName>
    </submittedName>
</protein>
<evidence type="ECO:0000313" key="1">
    <source>
        <dbReference type="EMBL" id="KAJ8867629.1"/>
    </source>
</evidence>
<name>A0ABQ9G9B2_9NEOP</name>
<evidence type="ECO:0000313" key="2">
    <source>
        <dbReference type="Proteomes" id="UP001159363"/>
    </source>
</evidence>
<dbReference type="EMBL" id="JARBHB010000015">
    <property type="protein sequence ID" value="KAJ8867629.1"/>
    <property type="molecule type" value="Genomic_DNA"/>
</dbReference>
<dbReference type="Proteomes" id="UP001159363">
    <property type="component" value="Chromosome 14"/>
</dbReference>
<keyword evidence="2" id="KW-1185">Reference proteome</keyword>
<organism evidence="1 2">
    <name type="scientific">Dryococelus australis</name>
    <dbReference type="NCBI Taxonomy" id="614101"/>
    <lineage>
        <taxon>Eukaryota</taxon>
        <taxon>Metazoa</taxon>
        <taxon>Ecdysozoa</taxon>
        <taxon>Arthropoda</taxon>
        <taxon>Hexapoda</taxon>
        <taxon>Insecta</taxon>
        <taxon>Pterygota</taxon>
        <taxon>Neoptera</taxon>
        <taxon>Polyneoptera</taxon>
        <taxon>Phasmatodea</taxon>
        <taxon>Verophasmatodea</taxon>
        <taxon>Anareolatae</taxon>
        <taxon>Phasmatidae</taxon>
        <taxon>Eurycanthinae</taxon>
        <taxon>Dryococelus</taxon>
    </lineage>
</organism>
<sequence length="151" mass="17741">MSHFTTTSDTCVTSDDTPIRCKLTYTEGTQPPRLVLPARGVGEHMQKPPAHWTTTTKVAVVQCETKKRPAARLRFYSVANMDETELAFWVHPFIKQKFCSFYNALRQHKEKFMKYTRMSITSFDELLEMIRPRITEQNTRLRLCTRTEKNY</sequence>